<dbReference type="FunFam" id="1.10.238.10:FF:000001">
    <property type="entry name" value="Calmodulin 1"/>
    <property type="match status" value="1"/>
</dbReference>
<keyword evidence="5 6" id="KW-0472">Membrane</keyword>
<dbReference type="InterPro" id="IPR017452">
    <property type="entry name" value="GPCR_Rhodpsn_7TM"/>
</dbReference>
<dbReference type="PANTHER" id="PTHR46709:SF5">
    <property type="entry name" value="G-PROTEIN COUPLED RECEPTORS FAMILY 1 PROFILE DOMAIN-CONTAINING PROTEIN"/>
    <property type="match status" value="1"/>
</dbReference>
<evidence type="ECO:0000313" key="9">
    <source>
        <dbReference type="Proteomes" id="UP000035681"/>
    </source>
</evidence>
<evidence type="ECO:0000256" key="3">
    <source>
        <dbReference type="ARBA" id="ARBA00022837"/>
    </source>
</evidence>
<dbReference type="GO" id="GO:0005509">
    <property type="term" value="F:calcium ion binding"/>
    <property type="evidence" value="ECO:0007669"/>
    <property type="project" value="InterPro"/>
</dbReference>
<dbReference type="PANTHER" id="PTHR46709">
    <property type="entry name" value="PROTEIN CBG23488-RELATED"/>
    <property type="match status" value="1"/>
</dbReference>
<dbReference type="SUPFAM" id="SSF47473">
    <property type="entry name" value="EF-hand"/>
    <property type="match status" value="1"/>
</dbReference>
<dbReference type="WBParaSite" id="TCONS_00014217.p1">
    <property type="protein sequence ID" value="TCONS_00014217.p1"/>
    <property type="gene ID" value="XLOC_009428"/>
</dbReference>
<dbReference type="AlphaFoldDB" id="A0AAF5DJK2"/>
<dbReference type="Gene3D" id="1.20.1070.10">
    <property type="entry name" value="Rhodopsin 7-helix transmembrane proteins"/>
    <property type="match status" value="1"/>
</dbReference>
<evidence type="ECO:0000259" key="8">
    <source>
        <dbReference type="PROSITE" id="PS50262"/>
    </source>
</evidence>
<comment type="subcellular location">
    <subcellularLocation>
        <location evidence="1">Membrane</location>
    </subcellularLocation>
</comment>
<feature type="transmembrane region" description="Helical" evidence="6">
    <location>
        <begin position="233"/>
        <end position="258"/>
    </location>
</feature>
<accession>A0AAF5DJK2</accession>
<feature type="transmembrane region" description="Helical" evidence="6">
    <location>
        <begin position="92"/>
        <end position="119"/>
    </location>
</feature>
<dbReference type="Pfam" id="PF13499">
    <property type="entry name" value="EF-hand_7"/>
    <property type="match status" value="2"/>
</dbReference>
<dbReference type="InterPro" id="IPR018247">
    <property type="entry name" value="EF_Hand_1_Ca_BS"/>
</dbReference>
<evidence type="ECO:0000313" key="10">
    <source>
        <dbReference type="WBParaSite" id="TCONS_00014217.p1"/>
    </source>
</evidence>
<dbReference type="CDD" id="cd14978">
    <property type="entry name" value="7tmA_FMRFamide_R-like"/>
    <property type="match status" value="1"/>
</dbReference>
<dbReference type="InterPro" id="IPR002048">
    <property type="entry name" value="EF_hand_dom"/>
</dbReference>
<feature type="domain" description="EF-hand" evidence="7">
    <location>
        <begin position="474"/>
        <end position="509"/>
    </location>
</feature>
<dbReference type="InterPro" id="IPR011992">
    <property type="entry name" value="EF-hand-dom_pair"/>
</dbReference>
<dbReference type="Proteomes" id="UP000035681">
    <property type="component" value="Unplaced"/>
</dbReference>
<dbReference type="GO" id="GO:0016020">
    <property type="term" value="C:membrane"/>
    <property type="evidence" value="ECO:0007669"/>
    <property type="project" value="UniProtKB-SubCell"/>
</dbReference>
<evidence type="ECO:0000256" key="4">
    <source>
        <dbReference type="ARBA" id="ARBA00022989"/>
    </source>
</evidence>
<feature type="transmembrane region" description="Helical" evidence="6">
    <location>
        <begin position="131"/>
        <end position="158"/>
    </location>
</feature>
<name>A0AAF5DJK2_STRER</name>
<dbReference type="InterPro" id="IPR000276">
    <property type="entry name" value="GPCR_Rhodpsn"/>
</dbReference>
<sequence>MLIENITFLNVISDNNINTLTDFDIITNTTLQRDNIIYENIDMQSASNDCEGNYPSNFKYTLALIGTGLSIVSVISNILIATVLLRPKHSHFFFLGLLAVSDTFLSIWYGPIIVVNMIGAKITVLWIHKIWWLYAVPLLALCNTASSFSVFLLILATAERYLILTKSKHLIFFRSHRKTFALLSFIFALLIRGTTFLEVTIIKNGKCTGIFEYKPSHTLLAETWPYNPLFTVYIRQLVSTCLPFVVLAFLNASIVAQLRHQHRAALMFRFANSSQKAKVRSATRLLVFIVFSYLVANFLSFCVTIWEYIDFDSTQSEANYPLYDNLTDLISVLAILVCALRIFIYLSCNQEIRSAFSNFYCNKENEGNKLNYELDVKRNSENGKSLQRIGTDFDHIVVVIARQIPSFVDYNDNRMADLEENDESDDVIAEALDQLTAEQIEQFKKYFNMFDKENKGYIRATQVGQILRTMGQAFEERDLKQLIKQFDADGSGEIEFEEFAAMVANFVVSGDDNAGLEEELREAFRLYDKEGNGYINVSDLREILRALDDNITEEELDEMITEIDSDGSGTVDFDEFMEMMSGE</sequence>
<evidence type="ECO:0000256" key="6">
    <source>
        <dbReference type="SAM" id="Phobius"/>
    </source>
</evidence>
<dbReference type="PROSITE" id="PS50262">
    <property type="entry name" value="G_PROTEIN_RECEP_F1_2"/>
    <property type="match status" value="1"/>
</dbReference>
<evidence type="ECO:0000256" key="5">
    <source>
        <dbReference type="ARBA" id="ARBA00023136"/>
    </source>
</evidence>
<feature type="domain" description="EF-hand" evidence="7">
    <location>
        <begin position="551"/>
        <end position="583"/>
    </location>
</feature>
<evidence type="ECO:0000256" key="1">
    <source>
        <dbReference type="ARBA" id="ARBA00004370"/>
    </source>
</evidence>
<proteinExistence type="predicted"/>
<evidence type="ECO:0000259" key="7">
    <source>
        <dbReference type="PROSITE" id="PS50222"/>
    </source>
</evidence>
<keyword evidence="3" id="KW-0106">Calcium</keyword>
<keyword evidence="2 6" id="KW-0812">Transmembrane</keyword>
<protein>
    <submittedName>
        <fullName evidence="10">G_PROTEIN_RECEP_F1_2 domain-containing protein</fullName>
    </submittedName>
</protein>
<feature type="transmembrane region" description="Helical" evidence="6">
    <location>
        <begin position="179"/>
        <end position="202"/>
    </location>
</feature>
<feature type="transmembrane region" description="Helical" evidence="6">
    <location>
        <begin position="62"/>
        <end position="85"/>
    </location>
</feature>
<dbReference type="GO" id="GO:0004930">
    <property type="term" value="F:G protein-coupled receptor activity"/>
    <property type="evidence" value="ECO:0007669"/>
    <property type="project" value="InterPro"/>
</dbReference>
<dbReference type="PROSITE" id="PS00018">
    <property type="entry name" value="EF_HAND_1"/>
    <property type="match status" value="2"/>
</dbReference>
<dbReference type="Pfam" id="PF00001">
    <property type="entry name" value="7tm_1"/>
    <property type="match status" value="1"/>
</dbReference>
<dbReference type="PRINTS" id="PR00237">
    <property type="entry name" value="GPCRRHODOPSN"/>
</dbReference>
<dbReference type="SUPFAM" id="SSF81321">
    <property type="entry name" value="Family A G protein-coupled receptor-like"/>
    <property type="match status" value="1"/>
</dbReference>
<keyword evidence="4 6" id="KW-1133">Transmembrane helix</keyword>
<reference evidence="10" key="1">
    <citation type="submission" date="2024-02" db="UniProtKB">
        <authorList>
            <consortium name="WormBaseParasite"/>
        </authorList>
    </citation>
    <scope>IDENTIFICATION</scope>
</reference>
<feature type="domain" description="EF-hand" evidence="7">
    <location>
        <begin position="515"/>
        <end position="550"/>
    </location>
</feature>
<feature type="domain" description="EF-hand" evidence="7">
    <location>
        <begin position="438"/>
        <end position="473"/>
    </location>
</feature>
<dbReference type="Gene3D" id="1.10.238.10">
    <property type="entry name" value="EF-hand"/>
    <property type="match status" value="3"/>
</dbReference>
<evidence type="ECO:0000256" key="2">
    <source>
        <dbReference type="ARBA" id="ARBA00022692"/>
    </source>
</evidence>
<organism evidence="9 10">
    <name type="scientific">Strongyloides stercoralis</name>
    <name type="common">Threadworm</name>
    <dbReference type="NCBI Taxonomy" id="6248"/>
    <lineage>
        <taxon>Eukaryota</taxon>
        <taxon>Metazoa</taxon>
        <taxon>Ecdysozoa</taxon>
        <taxon>Nematoda</taxon>
        <taxon>Chromadorea</taxon>
        <taxon>Rhabditida</taxon>
        <taxon>Tylenchina</taxon>
        <taxon>Panagrolaimomorpha</taxon>
        <taxon>Strongyloidoidea</taxon>
        <taxon>Strongyloididae</taxon>
        <taxon>Strongyloides</taxon>
    </lineage>
</organism>
<feature type="transmembrane region" description="Helical" evidence="6">
    <location>
        <begin position="329"/>
        <end position="348"/>
    </location>
</feature>
<dbReference type="PROSITE" id="PS50222">
    <property type="entry name" value="EF_HAND_2"/>
    <property type="match status" value="4"/>
</dbReference>
<feature type="domain" description="G-protein coupled receptors family 1 profile" evidence="8">
    <location>
        <begin position="66"/>
        <end position="345"/>
    </location>
</feature>
<dbReference type="CDD" id="cd00051">
    <property type="entry name" value="EFh"/>
    <property type="match status" value="1"/>
</dbReference>
<dbReference type="SMART" id="SM00054">
    <property type="entry name" value="EFh"/>
    <property type="match status" value="4"/>
</dbReference>
<keyword evidence="9" id="KW-1185">Reference proteome</keyword>
<feature type="transmembrane region" description="Helical" evidence="6">
    <location>
        <begin position="285"/>
        <end position="309"/>
    </location>
</feature>